<gene>
    <name evidence="1" type="ORF">QUF85_09570</name>
</gene>
<dbReference type="EMBL" id="JAUCFI010000003">
    <property type="protein sequence ID" value="MDM5283555.1"/>
    <property type="molecule type" value="Genomic_DNA"/>
</dbReference>
<evidence type="ECO:0000313" key="2">
    <source>
        <dbReference type="Proteomes" id="UP001238973"/>
    </source>
</evidence>
<dbReference type="Proteomes" id="UP001238973">
    <property type="component" value="Unassembled WGS sequence"/>
</dbReference>
<comment type="caution">
    <text evidence="1">The sequence shown here is derived from an EMBL/GenBank/DDBJ whole genome shotgun (WGS) entry which is preliminary data.</text>
</comment>
<proteinExistence type="predicted"/>
<dbReference type="AlphaFoldDB" id="A0AAJ1VBL0"/>
<name>A0AAJ1VBL0_9BACI</name>
<sequence length="54" mass="6289">MNKLGFQAGSAELMSQTKLQFRQRQMIHKAFDSIFKLMSPQMKNRPLVNMINFG</sequence>
<reference evidence="1" key="1">
    <citation type="submission" date="2023-06" db="EMBL/GenBank/DDBJ databases">
        <title>Comparative genomics of Bacillaceae isolates and their secondary metabolite potential.</title>
        <authorList>
            <person name="Song L."/>
            <person name="Nielsen L.J."/>
            <person name="Mohite O."/>
            <person name="Xu X."/>
            <person name="Weber T."/>
            <person name="Kovacs A.T."/>
        </authorList>
    </citation>
    <scope>NUCLEOTIDE SEQUENCE</scope>
    <source>
        <strain evidence="1">G1S1</strain>
    </source>
</reference>
<evidence type="ECO:0000313" key="1">
    <source>
        <dbReference type="EMBL" id="MDM5283555.1"/>
    </source>
</evidence>
<accession>A0AAJ1VBL0</accession>
<organism evidence="1 2">
    <name type="scientific">Peribacillus frigoritolerans</name>
    <dbReference type="NCBI Taxonomy" id="450367"/>
    <lineage>
        <taxon>Bacteria</taxon>
        <taxon>Bacillati</taxon>
        <taxon>Bacillota</taxon>
        <taxon>Bacilli</taxon>
        <taxon>Bacillales</taxon>
        <taxon>Bacillaceae</taxon>
        <taxon>Peribacillus</taxon>
    </lineage>
</organism>
<protein>
    <submittedName>
        <fullName evidence="1">Uncharacterized protein</fullName>
    </submittedName>
</protein>
<dbReference type="RefSeq" id="WP_289349449.1">
    <property type="nucleotide sequence ID" value="NZ_JAUCFI010000003.1"/>
</dbReference>